<dbReference type="AlphaFoldDB" id="A0A0G4PXM9"/>
<dbReference type="EMBL" id="HG793196">
    <property type="protein sequence ID" value="CRL30921.1"/>
    <property type="molecule type" value="Genomic_DNA"/>
</dbReference>
<evidence type="ECO:0000313" key="2">
    <source>
        <dbReference type="EMBL" id="CRL30921.1"/>
    </source>
</evidence>
<keyword evidence="3" id="KW-1185">Reference proteome</keyword>
<proteinExistence type="predicted"/>
<evidence type="ECO:0000313" key="3">
    <source>
        <dbReference type="Proteomes" id="UP000053732"/>
    </source>
</evidence>
<accession>A0A0G4PXM9</accession>
<reference evidence="2 3" key="1">
    <citation type="journal article" date="2014" name="Nat. Commun.">
        <title>Multiple recent horizontal transfers of a large genomic region in cheese making fungi.</title>
        <authorList>
            <person name="Cheeseman K."/>
            <person name="Ropars J."/>
            <person name="Renault P."/>
            <person name="Dupont J."/>
            <person name="Gouzy J."/>
            <person name="Branca A."/>
            <person name="Abraham A.L."/>
            <person name="Ceppi M."/>
            <person name="Conseiller E."/>
            <person name="Debuchy R."/>
            <person name="Malagnac F."/>
            <person name="Goarin A."/>
            <person name="Silar P."/>
            <person name="Lacoste S."/>
            <person name="Sallet E."/>
            <person name="Bensimon A."/>
            <person name="Giraud T."/>
            <person name="Brygoo Y."/>
        </authorList>
    </citation>
    <scope>NUCLEOTIDE SEQUENCE [LARGE SCALE GENOMIC DNA]</scope>
    <source>
        <strain evidence="3">FM 013</strain>
    </source>
</reference>
<name>A0A0G4PXM9_PENC3</name>
<dbReference type="Proteomes" id="UP000053732">
    <property type="component" value="Unassembled WGS sequence"/>
</dbReference>
<gene>
    <name evidence="2" type="ORF">PCAMFM013_S063g000027</name>
</gene>
<protein>
    <submittedName>
        <fullName evidence="2">Str. FM013</fullName>
    </submittedName>
</protein>
<evidence type="ECO:0000256" key="1">
    <source>
        <dbReference type="SAM" id="MobiDB-lite"/>
    </source>
</evidence>
<organism evidence="2 3">
    <name type="scientific">Penicillium camemberti (strain FM 013)</name>
    <dbReference type="NCBI Taxonomy" id="1429867"/>
    <lineage>
        <taxon>Eukaryota</taxon>
        <taxon>Fungi</taxon>
        <taxon>Dikarya</taxon>
        <taxon>Ascomycota</taxon>
        <taxon>Pezizomycotina</taxon>
        <taxon>Eurotiomycetes</taxon>
        <taxon>Eurotiomycetidae</taxon>
        <taxon>Eurotiales</taxon>
        <taxon>Aspergillaceae</taxon>
        <taxon>Penicillium</taxon>
    </lineage>
</organism>
<feature type="region of interest" description="Disordered" evidence="1">
    <location>
        <begin position="41"/>
        <end position="63"/>
    </location>
</feature>
<sequence length="63" mass="7244">MPADGKIAVDPDFYLVDDKYEPSDFQSCALKAKFSIHVPGTDDHDLHRTRQEGTRDEVRLHCR</sequence>